<dbReference type="Pfam" id="PF00440">
    <property type="entry name" value="TetR_N"/>
    <property type="match status" value="1"/>
</dbReference>
<dbReference type="PANTHER" id="PTHR30055:SF146">
    <property type="entry name" value="HTH-TYPE TRANSCRIPTIONAL DUAL REGULATOR CECR"/>
    <property type="match status" value="1"/>
</dbReference>
<evidence type="ECO:0000313" key="4">
    <source>
        <dbReference type="EMBL" id="HIV12241.1"/>
    </source>
</evidence>
<protein>
    <submittedName>
        <fullName evidence="4">TetR/AcrR family transcriptional regulator</fullName>
    </submittedName>
</protein>
<proteinExistence type="predicted"/>
<feature type="DNA-binding region" description="H-T-H motif" evidence="2">
    <location>
        <begin position="24"/>
        <end position="43"/>
    </location>
</feature>
<dbReference type="InterPro" id="IPR001647">
    <property type="entry name" value="HTH_TetR"/>
</dbReference>
<feature type="domain" description="HTH tetR-type" evidence="3">
    <location>
        <begin position="1"/>
        <end position="61"/>
    </location>
</feature>
<gene>
    <name evidence="4" type="ORF">IAA63_03750</name>
</gene>
<comment type="caution">
    <text evidence="4">The sequence shown here is derived from an EMBL/GenBank/DDBJ whole genome shotgun (WGS) entry which is preliminary data.</text>
</comment>
<organism evidence="4 5">
    <name type="scientific">Candidatus Pullilachnospira stercoravium</name>
    <dbReference type="NCBI Taxonomy" id="2840913"/>
    <lineage>
        <taxon>Bacteria</taxon>
        <taxon>Bacillati</taxon>
        <taxon>Bacillota</taxon>
        <taxon>Clostridia</taxon>
        <taxon>Lachnospirales</taxon>
        <taxon>Lachnospiraceae</taxon>
        <taxon>Lachnospiraceae incertae sedis</taxon>
        <taxon>Candidatus Pullilachnospira</taxon>
    </lineage>
</organism>
<dbReference type="Gene3D" id="1.10.357.10">
    <property type="entry name" value="Tetracycline Repressor, domain 2"/>
    <property type="match status" value="1"/>
</dbReference>
<dbReference type="PRINTS" id="PR00455">
    <property type="entry name" value="HTHTETR"/>
</dbReference>
<name>A0A9D1NSX0_9FIRM</name>
<evidence type="ECO:0000256" key="1">
    <source>
        <dbReference type="ARBA" id="ARBA00023125"/>
    </source>
</evidence>
<dbReference type="SUPFAM" id="SSF46689">
    <property type="entry name" value="Homeodomain-like"/>
    <property type="match status" value="1"/>
</dbReference>
<dbReference type="GO" id="GO:0003700">
    <property type="term" value="F:DNA-binding transcription factor activity"/>
    <property type="evidence" value="ECO:0007669"/>
    <property type="project" value="TreeGrafter"/>
</dbReference>
<dbReference type="InterPro" id="IPR036271">
    <property type="entry name" value="Tet_transcr_reg_TetR-rel_C_sf"/>
</dbReference>
<sequence>MDNREAILNSALNLFWARGYDATGVQEIVDQAGITKPTLYYYFGSKQGLLQEILITNSRQLEEELREAVSRKGDIPTTLYRVARAYFDFAENHRKFYMFMLSQFYAGRETEGFRAVYPLIRKYYQLVVQIFADASQELGNMGGRQEQFAISFIGILDSHMMLAFRDLSEEKSVTISDEQTYEIVRQFLYGIYS</sequence>
<dbReference type="InterPro" id="IPR050109">
    <property type="entry name" value="HTH-type_TetR-like_transc_reg"/>
</dbReference>
<evidence type="ECO:0000256" key="2">
    <source>
        <dbReference type="PROSITE-ProRule" id="PRU00335"/>
    </source>
</evidence>
<evidence type="ECO:0000259" key="3">
    <source>
        <dbReference type="PROSITE" id="PS50977"/>
    </source>
</evidence>
<reference evidence="4" key="1">
    <citation type="submission" date="2020-10" db="EMBL/GenBank/DDBJ databases">
        <authorList>
            <person name="Gilroy R."/>
        </authorList>
    </citation>
    <scope>NUCLEOTIDE SEQUENCE</scope>
    <source>
        <strain evidence="4">ChiBcec2-4451</strain>
    </source>
</reference>
<dbReference type="SUPFAM" id="SSF48498">
    <property type="entry name" value="Tetracyclin repressor-like, C-terminal domain"/>
    <property type="match status" value="1"/>
</dbReference>
<accession>A0A9D1NSX0</accession>
<dbReference type="InterPro" id="IPR009057">
    <property type="entry name" value="Homeodomain-like_sf"/>
</dbReference>
<dbReference type="AlphaFoldDB" id="A0A9D1NSX0"/>
<dbReference type="EMBL" id="DVON01000079">
    <property type="protein sequence ID" value="HIV12241.1"/>
    <property type="molecule type" value="Genomic_DNA"/>
</dbReference>
<dbReference type="Proteomes" id="UP000886723">
    <property type="component" value="Unassembled WGS sequence"/>
</dbReference>
<dbReference type="GO" id="GO:0000976">
    <property type="term" value="F:transcription cis-regulatory region binding"/>
    <property type="evidence" value="ECO:0007669"/>
    <property type="project" value="TreeGrafter"/>
</dbReference>
<keyword evidence="1 2" id="KW-0238">DNA-binding</keyword>
<dbReference type="PANTHER" id="PTHR30055">
    <property type="entry name" value="HTH-TYPE TRANSCRIPTIONAL REGULATOR RUTR"/>
    <property type="match status" value="1"/>
</dbReference>
<dbReference type="PROSITE" id="PS50977">
    <property type="entry name" value="HTH_TETR_2"/>
    <property type="match status" value="1"/>
</dbReference>
<evidence type="ECO:0000313" key="5">
    <source>
        <dbReference type="Proteomes" id="UP000886723"/>
    </source>
</evidence>
<reference evidence="4" key="2">
    <citation type="journal article" date="2021" name="PeerJ">
        <title>Extensive microbial diversity within the chicken gut microbiome revealed by metagenomics and culture.</title>
        <authorList>
            <person name="Gilroy R."/>
            <person name="Ravi A."/>
            <person name="Getino M."/>
            <person name="Pursley I."/>
            <person name="Horton D.L."/>
            <person name="Alikhan N.F."/>
            <person name="Baker D."/>
            <person name="Gharbi K."/>
            <person name="Hall N."/>
            <person name="Watson M."/>
            <person name="Adriaenssens E.M."/>
            <person name="Foster-Nyarko E."/>
            <person name="Jarju S."/>
            <person name="Secka A."/>
            <person name="Antonio M."/>
            <person name="Oren A."/>
            <person name="Chaudhuri R.R."/>
            <person name="La Ragione R."/>
            <person name="Hildebrand F."/>
            <person name="Pallen M.J."/>
        </authorList>
    </citation>
    <scope>NUCLEOTIDE SEQUENCE</scope>
    <source>
        <strain evidence="4">ChiBcec2-4451</strain>
    </source>
</reference>